<dbReference type="OrthoDB" id="10263222at2759"/>
<sequence length="829" mass="90895">MRHALLEHLEDYGLHSLTDVKFEEERQALMAELFRSQAPQLEALRNAIDTLIEKKLTAILLNGSSDKSALVHATDLAANAAVALLYKLKRVGVKIFLPRLAAARPNSRLRRILWDRVLLDDNNNAGQKQILKGRPVDITTVDDAIKSSGVALSQRDIAEVKTLVMEGGHGSEPSTIYTAIVLVLVYGIHPLNHERYKKLAIVTDRWDRALKSTSQRDGDSGHDGRSWLSRRFLDGRLGKECTELIWDQLILATHSSEQVLANLTSLCMSCLLPLLNTANGALSGEALHASLRARRTDIIKLVCGAGVELQGPSRSLPARLPTLGQQPPQRPPPVHVDAAIQSAEEVPLKPPCLSDDSLRYAEELIKRKKASNRIGLELELHQGQCIGLPLVNPFGLQDSVAEIADSCLVNEGAALLASSTVSSLRHELLEAVAVKFEGDSRVVDDRSTSASVARVKVKIGFVETTLSVNSSAAPPDSKTLLDVCMRAVGRAELGLSGQTIEEKLKAVALIDFWRIRGRVPVAVDCTGMILQIMCHDPYFYPTTTAQVSVNELQQLYSLAVIRLCNGVIDTEQRGQVAESQDAIARRIGFPTWLVELRHEATHGSTLPTIHILRMAAESILRYLDTNYWSRQYAELESHGVFSANDTDGDYGVVRLSRSDFQEHCTMLRKKLASLGRGVGVTEAVKYFNSVLKKVASKDDIRDMFLDIARNIAPTTDKGGSAVDVAAGSLQYLELKRPGLGQSLVHSLLTRADDSVDGKRFMEWFEALSDRSAISCARDVCFKMMNVNPFLVTGLGNPDIAAAFSSNERLADDATLNEIEDFVNGLENVS</sequence>
<evidence type="ECO:0000313" key="1">
    <source>
        <dbReference type="EMBL" id="KAF4665098.1"/>
    </source>
</evidence>
<comment type="caution">
    <text evidence="1">The sequence shown here is derived from an EMBL/GenBank/DDBJ whole genome shotgun (WGS) entry which is preliminary data.</text>
</comment>
<protein>
    <submittedName>
        <fullName evidence="1">LAS1-like</fullName>
    </submittedName>
</protein>
<dbReference type="Pfam" id="PF04031">
    <property type="entry name" value="Las1"/>
    <property type="match status" value="1"/>
</dbReference>
<name>A0A7J6M0M1_PERCH</name>
<dbReference type="GO" id="GO:0090730">
    <property type="term" value="C:Las1 complex"/>
    <property type="evidence" value="ECO:0007669"/>
    <property type="project" value="InterPro"/>
</dbReference>
<keyword evidence="2" id="KW-1185">Reference proteome</keyword>
<dbReference type="PANTHER" id="PTHR15002:SF0">
    <property type="entry name" value="RIBOSOMAL BIOGENESIS PROTEIN LAS1L"/>
    <property type="match status" value="1"/>
</dbReference>
<organism evidence="1 2">
    <name type="scientific">Perkinsus chesapeaki</name>
    <name type="common">Clam parasite</name>
    <name type="synonym">Perkinsus andrewsi</name>
    <dbReference type="NCBI Taxonomy" id="330153"/>
    <lineage>
        <taxon>Eukaryota</taxon>
        <taxon>Sar</taxon>
        <taxon>Alveolata</taxon>
        <taxon>Perkinsozoa</taxon>
        <taxon>Perkinsea</taxon>
        <taxon>Perkinsida</taxon>
        <taxon>Perkinsidae</taxon>
        <taxon>Perkinsus</taxon>
    </lineage>
</organism>
<accession>A0A7J6M0M1</accession>
<dbReference type="InterPro" id="IPR007174">
    <property type="entry name" value="Las1"/>
</dbReference>
<evidence type="ECO:0000313" key="2">
    <source>
        <dbReference type="Proteomes" id="UP000591131"/>
    </source>
</evidence>
<dbReference type="EMBL" id="JAAPAO010000271">
    <property type="protein sequence ID" value="KAF4665098.1"/>
    <property type="molecule type" value="Genomic_DNA"/>
</dbReference>
<dbReference type="PANTHER" id="PTHR15002">
    <property type="entry name" value="RIBOSOMAL BIOGENESIS PROTEIN LAS1L"/>
    <property type="match status" value="1"/>
</dbReference>
<dbReference type="GO" id="GO:0000460">
    <property type="term" value="P:maturation of 5.8S rRNA"/>
    <property type="evidence" value="ECO:0007669"/>
    <property type="project" value="TreeGrafter"/>
</dbReference>
<dbReference type="GO" id="GO:0030687">
    <property type="term" value="C:preribosome, large subunit precursor"/>
    <property type="evidence" value="ECO:0007669"/>
    <property type="project" value="TreeGrafter"/>
</dbReference>
<gene>
    <name evidence="1" type="primary">LAS1L</name>
    <name evidence="1" type="ORF">FOL47_004797</name>
</gene>
<dbReference type="GO" id="GO:0000470">
    <property type="term" value="P:maturation of LSU-rRNA"/>
    <property type="evidence" value="ECO:0007669"/>
    <property type="project" value="TreeGrafter"/>
</dbReference>
<dbReference type="AlphaFoldDB" id="A0A7J6M0M1"/>
<dbReference type="GO" id="GO:0004519">
    <property type="term" value="F:endonuclease activity"/>
    <property type="evidence" value="ECO:0007669"/>
    <property type="project" value="InterPro"/>
</dbReference>
<proteinExistence type="predicted"/>
<dbReference type="Proteomes" id="UP000591131">
    <property type="component" value="Unassembled WGS sequence"/>
</dbReference>
<reference evidence="1 2" key="1">
    <citation type="submission" date="2020-04" db="EMBL/GenBank/DDBJ databases">
        <title>Perkinsus chesapeaki whole genome sequence.</title>
        <authorList>
            <person name="Bogema D.R."/>
        </authorList>
    </citation>
    <scope>NUCLEOTIDE SEQUENCE [LARGE SCALE GENOMIC DNA]</scope>
    <source>
        <strain evidence="1">ATCC PRA-425</strain>
    </source>
</reference>